<dbReference type="InterPro" id="IPR023393">
    <property type="entry name" value="START-like_dom_sf"/>
</dbReference>
<evidence type="ECO:0000313" key="2">
    <source>
        <dbReference type="Proteomes" id="UP000249061"/>
    </source>
</evidence>
<proteinExistence type="predicted"/>
<dbReference type="SUPFAM" id="SSF55961">
    <property type="entry name" value="Bet v1-like"/>
    <property type="match status" value="1"/>
</dbReference>
<organism evidence="1 2">
    <name type="scientific">Archangium gephyra</name>
    <dbReference type="NCBI Taxonomy" id="48"/>
    <lineage>
        <taxon>Bacteria</taxon>
        <taxon>Pseudomonadati</taxon>
        <taxon>Myxococcota</taxon>
        <taxon>Myxococcia</taxon>
        <taxon>Myxococcales</taxon>
        <taxon>Cystobacterineae</taxon>
        <taxon>Archangiaceae</taxon>
        <taxon>Archangium</taxon>
    </lineage>
</organism>
<comment type="caution">
    <text evidence="1">The sequence shown here is derived from an EMBL/GenBank/DDBJ whole genome shotgun (WGS) entry which is preliminary data.</text>
</comment>
<gene>
    <name evidence="1" type="ORF">DI536_08915</name>
</gene>
<dbReference type="Gene3D" id="3.30.530.20">
    <property type="match status" value="1"/>
</dbReference>
<evidence type="ECO:0000313" key="1">
    <source>
        <dbReference type="EMBL" id="PZR14896.1"/>
    </source>
</evidence>
<accession>A0A2W5TQM8</accession>
<reference evidence="1 2" key="1">
    <citation type="submission" date="2017-08" db="EMBL/GenBank/DDBJ databases">
        <title>Infants hospitalized years apart are colonized by the same room-sourced microbial strains.</title>
        <authorList>
            <person name="Brooks B."/>
            <person name="Olm M.R."/>
            <person name="Firek B.A."/>
            <person name="Baker R."/>
            <person name="Thomas B.C."/>
            <person name="Morowitz M.J."/>
            <person name="Banfield J.F."/>
        </authorList>
    </citation>
    <scope>NUCLEOTIDE SEQUENCE [LARGE SCALE GENOMIC DNA]</scope>
    <source>
        <strain evidence="1">S2_003_000_R2_14</strain>
    </source>
</reference>
<dbReference type="Proteomes" id="UP000249061">
    <property type="component" value="Unassembled WGS sequence"/>
</dbReference>
<sequence length="86" mass="9128">MRTELQARVSMWINASLDVELAPLDGGTSLTLTQRGFVGSEREQADAAIESTSGFTIVLCDLKTLLETGRSAGLTKSKAKLISASL</sequence>
<protein>
    <submittedName>
        <fullName evidence="1">Uncharacterized protein</fullName>
    </submittedName>
</protein>
<name>A0A2W5TQM8_9BACT</name>
<dbReference type="EMBL" id="QFQP01000006">
    <property type="protein sequence ID" value="PZR14896.1"/>
    <property type="molecule type" value="Genomic_DNA"/>
</dbReference>
<dbReference type="AlphaFoldDB" id="A0A2W5TQM8"/>